<dbReference type="InterPro" id="IPR007235">
    <property type="entry name" value="Glyco_trans_28_C"/>
</dbReference>
<evidence type="ECO:0000313" key="3">
    <source>
        <dbReference type="Proteomes" id="UP000625033"/>
    </source>
</evidence>
<dbReference type="RefSeq" id="WP_196836528.1">
    <property type="nucleotide sequence ID" value="NZ_JADOTZ010000001.1"/>
</dbReference>
<gene>
    <name evidence="2" type="ORF">IW252_002098</name>
</gene>
<dbReference type="PANTHER" id="PTHR21015">
    <property type="entry name" value="UDP-N-ACETYLGLUCOSAMINE--N-ACETYLMURAMYL-(PENTAPEPTIDE) PYROPHOSPHORYL-UNDECAPRENOL N-ACETYLGLUCOSAMINE TRANSFERASE 1"/>
    <property type="match status" value="1"/>
</dbReference>
<evidence type="ECO:0000313" key="2">
    <source>
        <dbReference type="EMBL" id="MBG6085331.1"/>
    </source>
</evidence>
<keyword evidence="3" id="KW-1185">Reference proteome</keyword>
<feature type="domain" description="Glycosyl transferase family 28 C-terminal" evidence="1">
    <location>
        <begin position="252"/>
        <end position="360"/>
    </location>
</feature>
<proteinExistence type="predicted"/>
<dbReference type="GO" id="GO:0016758">
    <property type="term" value="F:hexosyltransferase activity"/>
    <property type="evidence" value="ECO:0007669"/>
    <property type="project" value="InterPro"/>
</dbReference>
<evidence type="ECO:0000259" key="1">
    <source>
        <dbReference type="Pfam" id="PF04101"/>
    </source>
</evidence>
<sequence>MAIDAHQPGLRIVLYSHDSVGLGHTRRNLAIAHALSAALPALTGRRVSGLLITGERTATSYACPEGWDWVVMPGIAKGDAGYTPRTLNVGMSRLMGVRSAVIDAALRTFRPHVMLVDRHAFGVDGELRGPLERLKSERPQCQLVLGLRDVLDAPEVAQREWAGVGLERVTALFDQVWVYGDPAVHDGVKAGELPVELIEKIRFTGYLAQGRQARTTRRLQALEPYVVTMAGGGADGFELTARAAQAPVPTGYRHLIVTGPQMPAESRAEVRALAGERTEVRTTVPDGLACLRAASAAVVMGGYNTVCEALSTGTPTLVVPREVPRTEQLIRARSLHRRGAIDLLRQGEASPERLGAWLEAAVVREPAAVRTPREGLDTGGLARVVDYAQNLTSQPHREELNRVSA</sequence>
<accession>A0A931DD84</accession>
<dbReference type="EMBL" id="JADOTZ010000001">
    <property type="protein sequence ID" value="MBG6085331.1"/>
    <property type="molecule type" value="Genomic_DNA"/>
</dbReference>
<name>A0A931DD84_9MICC</name>
<dbReference type="Pfam" id="PF04101">
    <property type="entry name" value="Glyco_tran_28_C"/>
    <property type="match status" value="1"/>
</dbReference>
<dbReference type="Proteomes" id="UP000625033">
    <property type="component" value="Unassembled WGS sequence"/>
</dbReference>
<protein>
    <submittedName>
        <fullName evidence="2">Glycosyltransferase</fullName>
    </submittedName>
</protein>
<dbReference type="PANTHER" id="PTHR21015:SF28">
    <property type="entry name" value="SLL1722 PROTEIN"/>
    <property type="match status" value="1"/>
</dbReference>
<dbReference type="Gene3D" id="3.40.50.2000">
    <property type="entry name" value="Glycogen Phosphorylase B"/>
    <property type="match status" value="1"/>
</dbReference>
<dbReference type="SUPFAM" id="SSF53756">
    <property type="entry name" value="UDP-Glycosyltransferase/glycogen phosphorylase"/>
    <property type="match status" value="1"/>
</dbReference>
<dbReference type="AlphaFoldDB" id="A0A931DD84"/>
<organism evidence="2 3">
    <name type="scientific">Zhihengliuella flava</name>
    <dbReference type="NCBI Taxonomy" id="1285193"/>
    <lineage>
        <taxon>Bacteria</taxon>
        <taxon>Bacillati</taxon>
        <taxon>Actinomycetota</taxon>
        <taxon>Actinomycetes</taxon>
        <taxon>Micrococcales</taxon>
        <taxon>Micrococcaceae</taxon>
        <taxon>Zhihengliuella</taxon>
    </lineage>
</organism>
<reference evidence="2" key="1">
    <citation type="submission" date="2020-11" db="EMBL/GenBank/DDBJ databases">
        <title>Sequencing the genomes of 1000 actinobacteria strains.</title>
        <authorList>
            <person name="Klenk H.-P."/>
        </authorList>
    </citation>
    <scope>NUCLEOTIDE SEQUENCE</scope>
    <source>
        <strain evidence="2">DSM 26152</strain>
    </source>
</reference>
<comment type="caution">
    <text evidence="2">The sequence shown here is derived from an EMBL/GenBank/DDBJ whole genome shotgun (WGS) entry which is preliminary data.</text>
</comment>